<evidence type="ECO:0000313" key="3">
    <source>
        <dbReference type="Proteomes" id="UP000494214"/>
    </source>
</evidence>
<accession>A0A6S6Z661</accession>
<dbReference type="RefSeq" id="WP_175121543.1">
    <property type="nucleotide sequence ID" value="NZ_CADIJM010000001.1"/>
</dbReference>
<dbReference type="Proteomes" id="UP000494214">
    <property type="component" value="Unassembled WGS sequence"/>
</dbReference>
<gene>
    <name evidence="2" type="ORF">LMG26690_00490</name>
</gene>
<dbReference type="EMBL" id="CADIJM010000001">
    <property type="protein sequence ID" value="CAB3659481.1"/>
    <property type="molecule type" value="Genomic_DNA"/>
</dbReference>
<reference evidence="2 3" key="1">
    <citation type="submission" date="2020-04" db="EMBL/GenBank/DDBJ databases">
        <authorList>
            <person name="De Canck E."/>
        </authorList>
    </citation>
    <scope>NUCLEOTIDE SEQUENCE [LARGE SCALE GENOMIC DNA]</scope>
    <source>
        <strain evidence="2 3">LMG 26690</strain>
    </source>
</reference>
<name>A0A6S6Z661_9BURK</name>
<keyword evidence="3" id="KW-1185">Reference proteome</keyword>
<protein>
    <submittedName>
        <fullName evidence="2">Uncharacterized protein</fullName>
    </submittedName>
</protein>
<sequence>MTHQLTAKKGSFEIPPLNWKAPESNKQSDRHDAPSRSAETSKQADVSRVKS</sequence>
<evidence type="ECO:0000313" key="2">
    <source>
        <dbReference type="EMBL" id="CAB3659481.1"/>
    </source>
</evidence>
<organism evidence="2 3">
    <name type="scientific">Achromobacter animicus</name>
    <dbReference type="NCBI Taxonomy" id="1389935"/>
    <lineage>
        <taxon>Bacteria</taxon>
        <taxon>Pseudomonadati</taxon>
        <taxon>Pseudomonadota</taxon>
        <taxon>Betaproteobacteria</taxon>
        <taxon>Burkholderiales</taxon>
        <taxon>Alcaligenaceae</taxon>
        <taxon>Achromobacter</taxon>
    </lineage>
</organism>
<proteinExistence type="predicted"/>
<feature type="region of interest" description="Disordered" evidence="1">
    <location>
        <begin position="1"/>
        <end position="51"/>
    </location>
</feature>
<evidence type="ECO:0000256" key="1">
    <source>
        <dbReference type="SAM" id="MobiDB-lite"/>
    </source>
</evidence>
<dbReference type="AlphaFoldDB" id="A0A6S6Z661"/>